<feature type="compositionally biased region" description="Basic and acidic residues" evidence="5">
    <location>
        <begin position="45"/>
        <end position="55"/>
    </location>
</feature>
<feature type="compositionally biased region" description="Polar residues" evidence="5">
    <location>
        <begin position="321"/>
        <end position="340"/>
    </location>
</feature>
<dbReference type="AlphaFoldDB" id="A0A0L0CGR1"/>
<protein>
    <recommendedName>
        <fullName evidence="6">HMG box domain-containing protein</fullName>
    </recommendedName>
</protein>
<evidence type="ECO:0000256" key="5">
    <source>
        <dbReference type="SAM" id="MobiDB-lite"/>
    </source>
</evidence>
<reference evidence="7 8" key="1">
    <citation type="journal article" date="2015" name="Nat. Commun.">
        <title>Lucilia cuprina genome unlocks parasitic fly biology to underpin future interventions.</title>
        <authorList>
            <person name="Anstead C.A."/>
            <person name="Korhonen P.K."/>
            <person name="Young N.D."/>
            <person name="Hall R.S."/>
            <person name="Jex A.R."/>
            <person name="Murali S.C."/>
            <person name="Hughes D.S."/>
            <person name="Lee S.F."/>
            <person name="Perry T."/>
            <person name="Stroehlein A.J."/>
            <person name="Ansell B.R."/>
            <person name="Breugelmans B."/>
            <person name="Hofmann A."/>
            <person name="Qu J."/>
            <person name="Dugan S."/>
            <person name="Lee S.L."/>
            <person name="Chao H."/>
            <person name="Dinh H."/>
            <person name="Han Y."/>
            <person name="Doddapaneni H.V."/>
            <person name="Worley K.C."/>
            <person name="Muzny D.M."/>
            <person name="Ioannidis P."/>
            <person name="Waterhouse R.M."/>
            <person name="Zdobnov E.M."/>
            <person name="James P.J."/>
            <person name="Bagnall N.H."/>
            <person name="Kotze A.C."/>
            <person name="Gibbs R.A."/>
            <person name="Richards S."/>
            <person name="Batterham P."/>
            <person name="Gasser R.B."/>
        </authorList>
    </citation>
    <scope>NUCLEOTIDE SEQUENCE [LARGE SCALE GENOMIC DNA]</scope>
    <source>
        <strain evidence="7 8">LS</strain>
        <tissue evidence="7">Full body</tissue>
    </source>
</reference>
<evidence type="ECO:0000256" key="2">
    <source>
        <dbReference type="ARBA" id="ARBA00023242"/>
    </source>
</evidence>
<feature type="domain" description="HMG box" evidence="6">
    <location>
        <begin position="232"/>
        <end position="300"/>
    </location>
</feature>
<keyword evidence="2 3" id="KW-0539">Nucleus</keyword>
<dbReference type="OrthoDB" id="3213154at2759"/>
<evidence type="ECO:0000256" key="4">
    <source>
        <dbReference type="SAM" id="Coils"/>
    </source>
</evidence>
<evidence type="ECO:0000259" key="6">
    <source>
        <dbReference type="PROSITE" id="PS50118"/>
    </source>
</evidence>
<feature type="region of interest" description="Disordered" evidence="5">
    <location>
        <begin position="189"/>
        <end position="215"/>
    </location>
</feature>
<dbReference type="PROSITE" id="PS50118">
    <property type="entry name" value="HMG_BOX_2"/>
    <property type="match status" value="1"/>
</dbReference>
<feature type="region of interest" description="Disordered" evidence="5">
    <location>
        <begin position="316"/>
        <end position="423"/>
    </location>
</feature>
<evidence type="ECO:0000313" key="7">
    <source>
        <dbReference type="EMBL" id="KNC31425.1"/>
    </source>
</evidence>
<comment type="caution">
    <text evidence="7">The sequence shown here is derived from an EMBL/GenBank/DDBJ whole genome shotgun (WGS) entry which is preliminary data.</text>
</comment>
<evidence type="ECO:0000256" key="3">
    <source>
        <dbReference type="PROSITE-ProRule" id="PRU00267"/>
    </source>
</evidence>
<feature type="region of interest" description="Disordered" evidence="5">
    <location>
        <begin position="1"/>
        <end position="157"/>
    </location>
</feature>
<dbReference type="GO" id="GO:0003677">
    <property type="term" value="F:DNA binding"/>
    <property type="evidence" value="ECO:0007669"/>
    <property type="project" value="UniProtKB-UniRule"/>
</dbReference>
<accession>A0A0L0CGR1</accession>
<feature type="compositionally biased region" description="Basic and acidic residues" evidence="5">
    <location>
        <begin position="66"/>
        <end position="77"/>
    </location>
</feature>
<dbReference type="EMBL" id="JRES01000421">
    <property type="protein sequence ID" value="KNC31425.1"/>
    <property type="molecule type" value="Genomic_DNA"/>
</dbReference>
<keyword evidence="4" id="KW-0175">Coiled coil</keyword>
<feature type="compositionally biased region" description="Acidic residues" evidence="5">
    <location>
        <begin position="102"/>
        <end position="115"/>
    </location>
</feature>
<feature type="compositionally biased region" description="Basic and acidic residues" evidence="5">
    <location>
        <begin position="342"/>
        <end position="366"/>
    </location>
</feature>
<feature type="compositionally biased region" description="Basic and acidic residues" evidence="5">
    <location>
        <begin position="8"/>
        <end position="25"/>
    </location>
</feature>
<dbReference type="InterPro" id="IPR051965">
    <property type="entry name" value="ChromReg_NeuronalGeneExpr"/>
</dbReference>
<name>A0A0L0CGR1_LUCCU</name>
<dbReference type="InterPro" id="IPR009071">
    <property type="entry name" value="HMG_box_dom"/>
</dbReference>
<organism evidence="7 8">
    <name type="scientific">Lucilia cuprina</name>
    <name type="common">Green bottle fly</name>
    <name type="synonym">Australian sheep blowfly</name>
    <dbReference type="NCBI Taxonomy" id="7375"/>
    <lineage>
        <taxon>Eukaryota</taxon>
        <taxon>Metazoa</taxon>
        <taxon>Ecdysozoa</taxon>
        <taxon>Arthropoda</taxon>
        <taxon>Hexapoda</taxon>
        <taxon>Insecta</taxon>
        <taxon>Pterygota</taxon>
        <taxon>Neoptera</taxon>
        <taxon>Endopterygota</taxon>
        <taxon>Diptera</taxon>
        <taxon>Brachycera</taxon>
        <taxon>Muscomorpha</taxon>
        <taxon>Oestroidea</taxon>
        <taxon>Calliphoridae</taxon>
        <taxon>Luciliinae</taxon>
        <taxon>Lucilia</taxon>
    </lineage>
</organism>
<evidence type="ECO:0000313" key="8">
    <source>
        <dbReference type="Proteomes" id="UP000037069"/>
    </source>
</evidence>
<feature type="coiled-coil region" evidence="4">
    <location>
        <begin position="451"/>
        <end position="513"/>
    </location>
</feature>
<proteinExistence type="predicted"/>
<dbReference type="GO" id="GO:0010468">
    <property type="term" value="P:regulation of gene expression"/>
    <property type="evidence" value="ECO:0007669"/>
    <property type="project" value="TreeGrafter"/>
</dbReference>
<dbReference type="OMA" id="IHINSRT"/>
<dbReference type="Pfam" id="PF00505">
    <property type="entry name" value="HMG_box"/>
    <property type="match status" value="1"/>
</dbReference>
<dbReference type="PANTHER" id="PTHR46040:SF3">
    <property type="entry name" value="HIGH MOBILITY GROUP PROTEIN 2"/>
    <property type="match status" value="1"/>
</dbReference>
<dbReference type="InterPro" id="IPR036910">
    <property type="entry name" value="HMG_box_dom_sf"/>
</dbReference>
<keyword evidence="1 3" id="KW-0238">DNA-binding</keyword>
<feature type="DNA-binding region" description="HMG box" evidence="3">
    <location>
        <begin position="232"/>
        <end position="300"/>
    </location>
</feature>
<dbReference type="STRING" id="7375.A0A0L0CGR1"/>
<keyword evidence="8" id="KW-1185">Reference proteome</keyword>
<feature type="compositionally biased region" description="Low complexity" evidence="5">
    <location>
        <begin position="398"/>
        <end position="423"/>
    </location>
</feature>
<feature type="compositionally biased region" description="Polar residues" evidence="5">
    <location>
        <begin position="367"/>
        <end position="382"/>
    </location>
</feature>
<dbReference type="PANTHER" id="PTHR46040">
    <property type="entry name" value="HIGH MOBILITY GROUP PROTEIN 2"/>
    <property type="match status" value="1"/>
</dbReference>
<evidence type="ECO:0000256" key="1">
    <source>
        <dbReference type="ARBA" id="ARBA00023125"/>
    </source>
</evidence>
<dbReference type="Proteomes" id="UP000037069">
    <property type="component" value="Unassembled WGS sequence"/>
</dbReference>
<sequence length="572" mass="64724">MENVQEPTEQKETNETCEEIIKPDDQQILQQQHVEEEQPLQQQEQKQEEQHKQQDLTEPQVAEEDSQQKLEVKEKLLDATAEAPAVVENQPSEPQTIAYEEHNDEEEEDEDDEEKETSQKLVIDIPDEEEEEEEEEEKDDLEDEDNDVIALDDLPQEVLKQKVNEKLSPKSDMTDAIITLSDGEEDIPASEEAIKPGKVQKRRSMGAASVTAGQDEERFRLKRRKINVAGAPKMPLTGYVRYMNDRRDSLRKEHPSKTAMEHTKMIGEEWHALSSDVKANYLKAADVDKQRYVKELHSFLKSRPDILASELAKNKIRKTGENNSPNPTANVAAATSTNQKPVLKDKPQINEATKSKDNMSKDKTTKDNMPSTSTAPQVTEKLSVNDKNKRKRTPTPPTSTTANNNNTNTTNANMTNTTAASCSSSSNITSTIVTPTPGEIPIFTNEFLEHNKIYDMELRSLRKSKTDLEQQNSVLEKHVENMKFGVEKMVTENNELEEKNRLLEIYLDKLKRKLALALGGLPLPTAPNGATVENIDKYMQDLYKMSTSNSHGPATLNKAKDIIRKLDLQIQL</sequence>
<dbReference type="SUPFAM" id="SSF47095">
    <property type="entry name" value="HMG-box"/>
    <property type="match status" value="1"/>
</dbReference>
<dbReference type="Gene3D" id="1.10.30.10">
    <property type="entry name" value="High mobility group box domain"/>
    <property type="match status" value="1"/>
</dbReference>
<dbReference type="SMART" id="SM00398">
    <property type="entry name" value="HMG"/>
    <property type="match status" value="1"/>
</dbReference>
<dbReference type="CDD" id="cd21980">
    <property type="entry name" value="HMG-box_HMG20"/>
    <property type="match status" value="1"/>
</dbReference>
<dbReference type="GO" id="GO:0005634">
    <property type="term" value="C:nucleus"/>
    <property type="evidence" value="ECO:0007669"/>
    <property type="project" value="UniProtKB-UniRule"/>
</dbReference>
<gene>
    <name evidence="7" type="ORF">FF38_07264</name>
</gene>
<feature type="compositionally biased region" description="Acidic residues" evidence="5">
    <location>
        <begin position="125"/>
        <end position="147"/>
    </location>
</feature>